<dbReference type="Pfam" id="PF04138">
    <property type="entry name" value="GtrA_DPMS_TM"/>
    <property type="match status" value="1"/>
</dbReference>
<protein>
    <submittedName>
        <fullName evidence="8">GtrA family protein</fullName>
    </submittedName>
</protein>
<evidence type="ECO:0000313" key="9">
    <source>
        <dbReference type="Proteomes" id="UP000478636"/>
    </source>
</evidence>
<evidence type="ECO:0000256" key="4">
    <source>
        <dbReference type="ARBA" id="ARBA00022989"/>
    </source>
</evidence>
<sequence length="136" mass="15617">MIDYIKKLISDEKFRFLLVGGFNTFFGFFIFTGLTLTLKAVPHGYMVALVVSQIVSNFVAFYLHRKVTFRVQGQVVKDFIRFTMINLVSYVINLVVLPLLVNLGHMNPISAQFLILIVTTVISFVGHKFFSFRRSK</sequence>
<comment type="similarity">
    <text evidence="2">Belongs to the GtrA family.</text>
</comment>
<feature type="transmembrane region" description="Helical" evidence="6">
    <location>
        <begin position="16"/>
        <end position="38"/>
    </location>
</feature>
<keyword evidence="4 6" id="KW-1133">Transmembrane helix</keyword>
<dbReference type="EMBL" id="WSZI01000013">
    <property type="protein sequence ID" value="MWN21178.1"/>
    <property type="molecule type" value="Genomic_DNA"/>
</dbReference>
<dbReference type="AlphaFoldDB" id="A0A6L7AAS2"/>
<comment type="subcellular location">
    <subcellularLocation>
        <location evidence="1">Membrane</location>
        <topology evidence="1">Multi-pass membrane protein</topology>
    </subcellularLocation>
</comment>
<dbReference type="RefSeq" id="WP_029510179.1">
    <property type="nucleotide sequence ID" value="NZ_DAITWI010000001.1"/>
</dbReference>
<dbReference type="PANTHER" id="PTHR38459:SF1">
    <property type="entry name" value="PROPHAGE BACTOPRENOL-LINKED GLUCOSE TRANSLOCASE HOMOLOG"/>
    <property type="match status" value="1"/>
</dbReference>
<evidence type="ECO:0000259" key="7">
    <source>
        <dbReference type="Pfam" id="PF04138"/>
    </source>
</evidence>
<feature type="transmembrane region" description="Helical" evidence="6">
    <location>
        <begin position="44"/>
        <end position="63"/>
    </location>
</feature>
<evidence type="ECO:0000313" key="8">
    <source>
        <dbReference type="EMBL" id="MWN21178.1"/>
    </source>
</evidence>
<name>A0A6L7AAS2_LEULA</name>
<dbReference type="Proteomes" id="UP000478636">
    <property type="component" value="Unassembled WGS sequence"/>
</dbReference>
<feature type="transmembrane region" description="Helical" evidence="6">
    <location>
        <begin position="109"/>
        <end position="130"/>
    </location>
</feature>
<comment type="caution">
    <text evidence="8">The sequence shown here is derived from an EMBL/GenBank/DDBJ whole genome shotgun (WGS) entry which is preliminary data.</text>
</comment>
<feature type="transmembrane region" description="Helical" evidence="6">
    <location>
        <begin position="84"/>
        <end position="103"/>
    </location>
</feature>
<evidence type="ECO:0000256" key="3">
    <source>
        <dbReference type="ARBA" id="ARBA00022692"/>
    </source>
</evidence>
<dbReference type="GO" id="GO:0005886">
    <property type="term" value="C:plasma membrane"/>
    <property type="evidence" value="ECO:0007669"/>
    <property type="project" value="TreeGrafter"/>
</dbReference>
<dbReference type="PANTHER" id="PTHR38459">
    <property type="entry name" value="PROPHAGE BACTOPRENOL-LINKED GLUCOSE TRANSLOCASE HOMOLOG"/>
    <property type="match status" value="1"/>
</dbReference>
<keyword evidence="5 6" id="KW-0472">Membrane</keyword>
<dbReference type="GO" id="GO:0000271">
    <property type="term" value="P:polysaccharide biosynthetic process"/>
    <property type="evidence" value="ECO:0007669"/>
    <property type="project" value="InterPro"/>
</dbReference>
<gene>
    <name evidence="8" type="ORF">GQS40_05775</name>
</gene>
<reference evidence="8 9" key="1">
    <citation type="submission" date="2019-12" db="EMBL/GenBank/DDBJ databases">
        <title>Complete genome sequence of Leuconostoc lactis strain AVN1 provides insights into metabolic potential.</title>
        <authorList>
            <person name="Besrour N."/>
            <person name="Najjari A."/>
            <person name="Fhoula I."/>
            <person name="Jaballah S."/>
            <person name="Klibi N."/>
            <person name="Ouzari H.I."/>
        </authorList>
    </citation>
    <scope>NUCLEOTIDE SEQUENCE [LARGE SCALE GENOMIC DNA]</scope>
    <source>
        <strain evidence="8 9">AVN1</strain>
    </source>
</reference>
<accession>A0A6L7AAS2</accession>
<dbReference type="InterPro" id="IPR007267">
    <property type="entry name" value="GtrA_DPMS_TM"/>
</dbReference>
<keyword evidence="3 6" id="KW-0812">Transmembrane</keyword>
<proteinExistence type="inferred from homology"/>
<feature type="domain" description="GtrA/DPMS transmembrane" evidence="7">
    <location>
        <begin position="15"/>
        <end position="132"/>
    </location>
</feature>
<evidence type="ECO:0000256" key="1">
    <source>
        <dbReference type="ARBA" id="ARBA00004141"/>
    </source>
</evidence>
<evidence type="ECO:0000256" key="2">
    <source>
        <dbReference type="ARBA" id="ARBA00009399"/>
    </source>
</evidence>
<evidence type="ECO:0000256" key="5">
    <source>
        <dbReference type="ARBA" id="ARBA00023136"/>
    </source>
</evidence>
<dbReference type="InterPro" id="IPR051401">
    <property type="entry name" value="GtrA_CellWall_Glycosyl"/>
</dbReference>
<evidence type="ECO:0000256" key="6">
    <source>
        <dbReference type="SAM" id="Phobius"/>
    </source>
</evidence>
<organism evidence="8 9">
    <name type="scientific">Leuconostoc lactis</name>
    <dbReference type="NCBI Taxonomy" id="1246"/>
    <lineage>
        <taxon>Bacteria</taxon>
        <taxon>Bacillati</taxon>
        <taxon>Bacillota</taxon>
        <taxon>Bacilli</taxon>
        <taxon>Lactobacillales</taxon>
        <taxon>Lactobacillaceae</taxon>
        <taxon>Leuconostoc</taxon>
    </lineage>
</organism>